<evidence type="ECO:0000313" key="3">
    <source>
        <dbReference type="EMBL" id="AWF95959.1"/>
    </source>
</evidence>
<dbReference type="Pfam" id="PF06949">
    <property type="entry name" value="DUF1292"/>
    <property type="match status" value="1"/>
</dbReference>
<gene>
    <name evidence="3" type="ORF">B6254_1565</name>
</gene>
<comment type="similarity">
    <text evidence="1 2">Belongs to the UPF0473 family.</text>
</comment>
<evidence type="ECO:0000256" key="2">
    <source>
        <dbReference type="HAMAP-Rule" id="MF_01448"/>
    </source>
</evidence>
<dbReference type="EMBL" id="CP020928">
    <property type="protein sequence ID" value="AWF95959.1"/>
    <property type="molecule type" value="Genomic_DNA"/>
</dbReference>
<dbReference type="PANTHER" id="PTHR40066:SF1">
    <property type="entry name" value="UPF0473 PROTEIN CBO2561_CLC_2432"/>
    <property type="match status" value="1"/>
</dbReference>
<dbReference type="AlphaFoldDB" id="A0A2S1KSH1"/>
<evidence type="ECO:0000313" key="4">
    <source>
        <dbReference type="Proteomes" id="UP000244870"/>
    </source>
</evidence>
<name>A0A2S1KSH1_9LACO</name>
<dbReference type="PANTHER" id="PTHR40066">
    <property type="entry name" value="UPF0473 PROTEIN CBO2561/CLC_2432"/>
    <property type="match status" value="1"/>
</dbReference>
<accession>A0A2S1KSH1</accession>
<dbReference type="HAMAP" id="MF_01448">
    <property type="entry name" value="UPF0473"/>
    <property type="match status" value="1"/>
</dbReference>
<reference evidence="3 4" key="1">
    <citation type="submission" date="2017-04" db="EMBL/GenBank/DDBJ databases">
        <title>Weissella cibaria strain m2 complete genome.</title>
        <authorList>
            <person name="Pan Q."/>
            <person name="Tan M."/>
            <person name="Yao F."/>
            <person name="Su S."/>
        </authorList>
    </citation>
    <scope>NUCLEOTIDE SEQUENCE [LARGE SCALE GENOMIC DNA]</scope>
    <source>
        <strain evidence="3 4">M2</strain>
    </source>
</reference>
<organism evidence="3 4">
    <name type="scientific">Weissella cibaria</name>
    <dbReference type="NCBI Taxonomy" id="137591"/>
    <lineage>
        <taxon>Bacteria</taxon>
        <taxon>Bacillati</taxon>
        <taxon>Bacillota</taxon>
        <taxon>Bacilli</taxon>
        <taxon>Lactobacillales</taxon>
        <taxon>Lactobacillaceae</taxon>
        <taxon>Weissella</taxon>
    </lineage>
</organism>
<proteinExistence type="inferred from homology"/>
<protein>
    <recommendedName>
        <fullName evidence="2">UPF0473 protein B6254_1565</fullName>
    </recommendedName>
</protein>
<dbReference type="InterPro" id="IPR009711">
    <property type="entry name" value="UPF0473"/>
</dbReference>
<sequence>MHRSFFVNWKGRKMNDAELFVLTDEDGNEHEFIELFSFDSEDFGKSYIILGPADAAMDGDEEEEVGIMPFIYNKDDEEGMLQPIETDAEFDMVEEVMSTIFNDPNLQ</sequence>
<evidence type="ECO:0000256" key="1">
    <source>
        <dbReference type="ARBA" id="ARBA00008439"/>
    </source>
</evidence>
<dbReference type="Proteomes" id="UP000244870">
    <property type="component" value="Chromosome"/>
</dbReference>